<evidence type="ECO:0000313" key="13">
    <source>
        <dbReference type="EMBL" id="QEM99844.1"/>
    </source>
</evidence>
<dbReference type="CDD" id="cd13123">
    <property type="entry name" value="MATE_MurJ_like"/>
    <property type="match status" value="1"/>
</dbReference>
<dbReference type="RefSeq" id="WP_149502600.1">
    <property type="nucleotide sequence ID" value="NZ_CP035708.1"/>
</dbReference>
<dbReference type="EMBL" id="CP035708">
    <property type="protein sequence ID" value="QEM99844.1"/>
    <property type="molecule type" value="Genomic_DNA"/>
</dbReference>
<dbReference type="EMBL" id="JBEPLS010000017">
    <property type="protein sequence ID" value="MET3605448.1"/>
    <property type="molecule type" value="Genomic_DNA"/>
</dbReference>
<reference evidence="12 15" key="2">
    <citation type="submission" date="2024-06" db="EMBL/GenBank/DDBJ databases">
        <title>Genomic Encyclopedia of Type Strains, Phase IV (KMG-IV): sequencing the most valuable type-strain genomes for metagenomic binning, comparative biology and taxonomic classification.</title>
        <authorList>
            <person name="Goeker M."/>
        </authorList>
    </citation>
    <scope>NUCLEOTIDE SEQUENCE [LARGE SCALE GENOMIC DNA]</scope>
    <source>
        <strain evidence="12 15">D-501</strain>
    </source>
</reference>
<dbReference type="InterPro" id="IPR004268">
    <property type="entry name" value="MurJ"/>
</dbReference>
<evidence type="ECO:0000256" key="5">
    <source>
        <dbReference type="ARBA" id="ARBA00022984"/>
    </source>
</evidence>
<keyword evidence="10" id="KW-0997">Cell inner membrane</keyword>
<feature type="transmembrane region" description="Helical" evidence="10">
    <location>
        <begin position="245"/>
        <end position="263"/>
    </location>
</feature>
<dbReference type="UniPathway" id="UPA00219"/>
<feature type="transmembrane region" description="Helical" evidence="10">
    <location>
        <begin position="156"/>
        <end position="176"/>
    </location>
</feature>
<proteinExistence type="inferred from homology"/>
<comment type="similarity">
    <text evidence="9 10 11">Belongs to the MurJ/MviN family.</text>
</comment>
<feature type="transmembrane region" description="Helical" evidence="10">
    <location>
        <begin position="485"/>
        <end position="509"/>
    </location>
</feature>
<dbReference type="PANTHER" id="PTHR47019">
    <property type="entry name" value="LIPID II FLIPPASE MURJ"/>
    <property type="match status" value="1"/>
</dbReference>
<dbReference type="AlphaFoldDB" id="A0A5C1PW38"/>
<sequence length="520" mass="54900">MSLLRSASVVSALTLASRITGLVREQLIAAAFGASAATDAFQVAFRIPNLLRRLFAEGAFSQAFVPILAASRATEGDEKTQTLIDAVATVLLWALVAVCALGVIGAPVLVWAMASGLPADGQEAAVVMTRLMFPYIGCMSLVALSAGILNSWKHFVVPAATPVLLNLSVIAAAWLLRPQFEAWGLRPVYALAVGVMVGGVLQLAVQVPALRRIGMLPRLGLGPAALRRAWAHEGVHRILRQMAPALLGVSVAQLSLLVNTQIASHLVAGSVSWLTYADRLMEFPTALLGVAMGVVLLPQLSAAQAKGETERYSGLLDWGLRLVVLLALPCAVALLVFPQPLVAVLYHYGAFTAEDVRQTVIALMGYGAGLMGLVAIKVLAPGFYAKQDIRTPVRIAIVVLALTQLMNLVFVPLLGHAGLALSIGLAALVNATWLLTGLRRRGSYQPEPGWGGFALRVAAGCVALGAALAWAAQAIDWIGLRSQPGWRALVLAGVLGGVALLYFGVLRLLGLDLRQFARRQ</sequence>
<evidence type="ECO:0000256" key="11">
    <source>
        <dbReference type="PIRNR" id="PIRNR002869"/>
    </source>
</evidence>
<dbReference type="GO" id="GO:0005886">
    <property type="term" value="C:plasma membrane"/>
    <property type="evidence" value="ECO:0007669"/>
    <property type="project" value="UniProtKB-SubCell"/>
</dbReference>
<evidence type="ECO:0000256" key="4">
    <source>
        <dbReference type="ARBA" id="ARBA00022960"/>
    </source>
</evidence>
<evidence type="ECO:0000256" key="10">
    <source>
        <dbReference type="HAMAP-Rule" id="MF_02078"/>
    </source>
</evidence>
<feature type="transmembrane region" description="Helical" evidence="10">
    <location>
        <begin position="322"/>
        <end position="348"/>
    </location>
</feature>
<keyword evidence="7 10" id="KW-0472">Membrane</keyword>
<gene>
    <name evidence="10 13" type="primary">murJ</name>
    <name evidence="12" type="ORF">ABIC99_003277</name>
    <name evidence="13" type="ORF">EWH46_03010</name>
</gene>
<feature type="transmembrane region" description="Helical" evidence="10">
    <location>
        <begin position="450"/>
        <end position="473"/>
    </location>
</feature>
<dbReference type="PANTHER" id="PTHR47019:SF1">
    <property type="entry name" value="LIPID II FLIPPASE MURJ"/>
    <property type="match status" value="1"/>
</dbReference>
<feature type="transmembrane region" description="Helical" evidence="10">
    <location>
        <begin position="132"/>
        <end position="149"/>
    </location>
</feature>
<accession>A0A5C1PW38</accession>
<dbReference type="GO" id="GO:0015648">
    <property type="term" value="F:lipid-linked peptidoglycan transporter activity"/>
    <property type="evidence" value="ECO:0007669"/>
    <property type="project" value="UniProtKB-UniRule"/>
</dbReference>
<keyword evidence="3 10" id="KW-0812">Transmembrane</keyword>
<feature type="transmembrane region" description="Helical" evidence="10">
    <location>
        <begin position="392"/>
        <end position="413"/>
    </location>
</feature>
<dbReference type="GO" id="GO:0071555">
    <property type="term" value="P:cell wall organization"/>
    <property type="evidence" value="ECO:0007669"/>
    <property type="project" value="UniProtKB-UniRule"/>
</dbReference>
<dbReference type="Proteomes" id="UP000323522">
    <property type="component" value="Chromosome"/>
</dbReference>
<dbReference type="NCBIfam" id="TIGR01695">
    <property type="entry name" value="murJ_mviN"/>
    <property type="match status" value="1"/>
</dbReference>
<dbReference type="OrthoDB" id="9816572at2"/>
<comment type="function">
    <text evidence="8 10 11">Involved in peptidoglycan biosynthesis. Transports lipid-linked peptidoglycan precursors from the inner to the outer leaflet of the cytoplasmic membrane.</text>
</comment>
<evidence type="ECO:0000313" key="12">
    <source>
        <dbReference type="EMBL" id="MET3605448.1"/>
    </source>
</evidence>
<keyword evidence="4 10" id="KW-0133">Cell shape</keyword>
<name>A0A5C1PW38_9BURK</name>
<dbReference type="InterPro" id="IPR051050">
    <property type="entry name" value="Lipid_II_flippase_MurJ/MviN"/>
</dbReference>
<evidence type="ECO:0000256" key="3">
    <source>
        <dbReference type="ARBA" id="ARBA00022692"/>
    </source>
</evidence>
<comment type="pathway">
    <text evidence="10">Cell wall biogenesis; peptidoglycan biosynthesis.</text>
</comment>
<dbReference type="PRINTS" id="PR01806">
    <property type="entry name" value="VIRFACTRMVIN"/>
</dbReference>
<dbReference type="Proteomes" id="UP001549111">
    <property type="component" value="Unassembled WGS sequence"/>
</dbReference>
<dbReference type="HAMAP" id="MF_02078">
    <property type="entry name" value="MurJ_MviN"/>
    <property type="match status" value="1"/>
</dbReference>
<dbReference type="KEGG" id="snn:EWH46_03010"/>
<reference evidence="13 14" key="1">
    <citation type="submission" date="2019-02" db="EMBL/GenBank/DDBJ databases">
        <title>Complete Genome Sequence and Methylome Analysis of Sphaerotilus natans subsp. sulfidivorans D-507.</title>
        <authorList>
            <person name="Fomenkov A."/>
            <person name="Gridneva E."/>
            <person name="Smolyakov D."/>
            <person name="Dubinina G."/>
            <person name="Vincze T."/>
            <person name="Grabovich M."/>
            <person name="Roberts R.J."/>
        </authorList>
    </citation>
    <scope>NUCLEOTIDE SEQUENCE [LARGE SCALE GENOMIC DNA]</scope>
    <source>
        <strain evidence="13 14">D-507</strain>
    </source>
</reference>
<evidence type="ECO:0000256" key="6">
    <source>
        <dbReference type="ARBA" id="ARBA00022989"/>
    </source>
</evidence>
<dbReference type="GO" id="GO:0008360">
    <property type="term" value="P:regulation of cell shape"/>
    <property type="evidence" value="ECO:0007669"/>
    <property type="project" value="UniProtKB-UniRule"/>
</dbReference>
<evidence type="ECO:0000256" key="9">
    <source>
        <dbReference type="ARBA" id="ARBA00061532"/>
    </source>
</evidence>
<keyword evidence="6 10" id="KW-1133">Transmembrane helix</keyword>
<dbReference type="GO" id="GO:0034204">
    <property type="term" value="P:lipid translocation"/>
    <property type="evidence" value="ECO:0007669"/>
    <property type="project" value="TreeGrafter"/>
</dbReference>
<dbReference type="Pfam" id="PF03023">
    <property type="entry name" value="MurJ"/>
    <property type="match status" value="1"/>
</dbReference>
<feature type="transmembrane region" description="Helical" evidence="10">
    <location>
        <begin position="90"/>
        <end position="112"/>
    </location>
</feature>
<protein>
    <recommendedName>
        <fullName evidence="10">Probable lipid II flippase MurJ</fullName>
    </recommendedName>
</protein>
<organism evidence="13 14">
    <name type="scientific">Sphaerotilus sulfidivorans</name>
    <dbReference type="NCBI Taxonomy" id="639200"/>
    <lineage>
        <taxon>Bacteria</taxon>
        <taxon>Pseudomonadati</taxon>
        <taxon>Pseudomonadota</taxon>
        <taxon>Betaproteobacteria</taxon>
        <taxon>Burkholderiales</taxon>
        <taxon>Sphaerotilaceae</taxon>
        <taxon>Sphaerotilus</taxon>
    </lineage>
</organism>
<evidence type="ECO:0000256" key="7">
    <source>
        <dbReference type="ARBA" id="ARBA00023136"/>
    </source>
</evidence>
<keyword evidence="10 11" id="KW-0961">Cell wall biogenesis/degradation</keyword>
<evidence type="ECO:0000256" key="2">
    <source>
        <dbReference type="ARBA" id="ARBA00022475"/>
    </source>
</evidence>
<keyword evidence="2 10" id="KW-1003">Cell membrane</keyword>
<evidence type="ECO:0000313" key="15">
    <source>
        <dbReference type="Proteomes" id="UP001549111"/>
    </source>
</evidence>
<evidence type="ECO:0000313" key="14">
    <source>
        <dbReference type="Proteomes" id="UP000323522"/>
    </source>
</evidence>
<dbReference type="GO" id="GO:0009252">
    <property type="term" value="P:peptidoglycan biosynthetic process"/>
    <property type="evidence" value="ECO:0007669"/>
    <property type="project" value="UniProtKB-UniRule"/>
</dbReference>
<keyword evidence="15" id="KW-1185">Reference proteome</keyword>
<dbReference type="PIRSF" id="PIRSF002869">
    <property type="entry name" value="MviN"/>
    <property type="match status" value="1"/>
</dbReference>
<evidence type="ECO:0000256" key="1">
    <source>
        <dbReference type="ARBA" id="ARBA00004651"/>
    </source>
</evidence>
<keyword evidence="5 10" id="KW-0573">Peptidoglycan synthesis</keyword>
<feature type="transmembrane region" description="Helical" evidence="10">
    <location>
        <begin position="360"/>
        <end position="380"/>
    </location>
</feature>
<feature type="transmembrane region" description="Helical" evidence="10">
    <location>
        <begin position="283"/>
        <end position="301"/>
    </location>
</feature>
<feature type="transmembrane region" description="Helical" evidence="10">
    <location>
        <begin position="188"/>
        <end position="210"/>
    </location>
</feature>
<comment type="subcellular location">
    <subcellularLocation>
        <location evidence="10">Cell inner membrane</location>
        <topology evidence="10">Multi-pass membrane protein</topology>
    </subcellularLocation>
    <subcellularLocation>
        <location evidence="1">Cell membrane</location>
        <topology evidence="1">Multi-pass membrane protein</topology>
    </subcellularLocation>
</comment>
<feature type="transmembrane region" description="Helical" evidence="10">
    <location>
        <begin position="419"/>
        <end position="438"/>
    </location>
</feature>
<evidence type="ECO:0000256" key="8">
    <source>
        <dbReference type="ARBA" id="ARBA00060041"/>
    </source>
</evidence>
<keyword evidence="10 11" id="KW-0813">Transport</keyword>